<feature type="transmembrane region" description="Helical" evidence="1">
    <location>
        <begin position="317"/>
        <end position="339"/>
    </location>
</feature>
<comment type="caution">
    <text evidence="2">The sequence shown here is derived from an EMBL/GenBank/DDBJ whole genome shotgun (WGS) entry which is preliminary data.</text>
</comment>
<feature type="transmembrane region" description="Helical" evidence="1">
    <location>
        <begin position="191"/>
        <end position="208"/>
    </location>
</feature>
<dbReference type="RefSeq" id="WP_169422946.1">
    <property type="nucleotide sequence ID" value="NZ_JABBFX010000006.1"/>
</dbReference>
<reference evidence="2 3" key="1">
    <citation type="submission" date="2020-04" db="EMBL/GenBank/DDBJ databases">
        <title>Ramlibacter sp. G-1-2-2 isolated from soil.</title>
        <authorList>
            <person name="Dahal R.H."/>
        </authorList>
    </citation>
    <scope>NUCLEOTIDE SEQUENCE [LARGE SCALE GENOMIC DNA]</scope>
    <source>
        <strain evidence="2 3">G-1-2-2</strain>
    </source>
</reference>
<feature type="transmembrane region" description="Helical" evidence="1">
    <location>
        <begin position="228"/>
        <end position="246"/>
    </location>
</feature>
<dbReference type="Pfam" id="PF05940">
    <property type="entry name" value="NnrS"/>
    <property type="match status" value="1"/>
</dbReference>
<feature type="transmembrane region" description="Helical" evidence="1">
    <location>
        <begin position="153"/>
        <end position="179"/>
    </location>
</feature>
<gene>
    <name evidence="2" type="ORF">HHL11_33005</name>
</gene>
<feature type="transmembrane region" description="Helical" evidence="1">
    <location>
        <begin position="60"/>
        <end position="82"/>
    </location>
</feature>
<feature type="transmembrane region" description="Helical" evidence="1">
    <location>
        <begin position="351"/>
        <end position="369"/>
    </location>
</feature>
<feature type="transmembrane region" description="Helical" evidence="1">
    <location>
        <begin position="121"/>
        <end position="141"/>
    </location>
</feature>
<name>A0A848HGQ4_9BURK</name>
<feature type="transmembrane region" description="Helical" evidence="1">
    <location>
        <begin position="375"/>
        <end position="395"/>
    </location>
</feature>
<proteinExistence type="predicted"/>
<dbReference type="InterPro" id="IPR010266">
    <property type="entry name" value="NnrS"/>
</dbReference>
<keyword evidence="1" id="KW-0812">Transmembrane</keyword>
<evidence type="ECO:0000256" key="1">
    <source>
        <dbReference type="SAM" id="Phobius"/>
    </source>
</evidence>
<feature type="transmembrane region" description="Helical" evidence="1">
    <location>
        <begin position="252"/>
        <end position="271"/>
    </location>
</feature>
<dbReference type="Proteomes" id="UP000541185">
    <property type="component" value="Unassembled WGS sequence"/>
</dbReference>
<feature type="transmembrane region" description="Helical" evidence="1">
    <location>
        <begin position="283"/>
        <end position="305"/>
    </location>
</feature>
<protein>
    <submittedName>
        <fullName evidence="2">NnrS family protein</fullName>
    </submittedName>
</protein>
<dbReference type="AlphaFoldDB" id="A0A848HGQ4"/>
<organism evidence="2 3">
    <name type="scientific">Ramlibacter agri</name>
    <dbReference type="NCBI Taxonomy" id="2728837"/>
    <lineage>
        <taxon>Bacteria</taxon>
        <taxon>Pseudomonadati</taxon>
        <taxon>Pseudomonadota</taxon>
        <taxon>Betaproteobacteria</taxon>
        <taxon>Burkholderiales</taxon>
        <taxon>Comamonadaceae</taxon>
        <taxon>Ramlibacter</taxon>
    </lineage>
</organism>
<evidence type="ECO:0000313" key="2">
    <source>
        <dbReference type="EMBL" id="NML48609.1"/>
    </source>
</evidence>
<keyword evidence="1" id="KW-0472">Membrane</keyword>
<sequence length="426" mass="44869">MSEPAGAQAWRWRNVLQSPHRVGFLSGMAVLVAASAWWALVQADRSGLGPGLRYAVSPTLTHATIMVFGFMPAFFAGFLFTAGPRWLELPPQRASSLVAPLGVQAIGWLSWLLGAHLGERIAQAGLALVLAGFVVVTWRFAALVRASMADDRVHARVIAGAHIVGCACLAGVLAASLAGDGAVAIEAARTGLWWFIVPVFLAAADRLIPFFSADALPAGRLAFARHSLALLLALAALEGASIRVTWPHLQVAVGLLECVATVLLLALAIAWTRVKRLASRLLVMFHTGLLWLALSLLLAGAGRLLTTGTGEDVLPLAGLHALAMGGLGSLMLAMVSRVSAGHGGRPDTGDAWLWGLFCLLQVAVVLRVAAAVVPLQGLLTVAALGWAVTMLAWGVRHADWYGRPRFVSARQHAGVAARTQPTGEQR</sequence>
<keyword evidence="3" id="KW-1185">Reference proteome</keyword>
<feature type="transmembrane region" description="Helical" evidence="1">
    <location>
        <begin position="21"/>
        <end position="40"/>
    </location>
</feature>
<dbReference type="EMBL" id="JABBFX010000006">
    <property type="protein sequence ID" value="NML48609.1"/>
    <property type="molecule type" value="Genomic_DNA"/>
</dbReference>
<accession>A0A848HGQ4</accession>
<evidence type="ECO:0000313" key="3">
    <source>
        <dbReference type="Proteomes" id="UP000541185"/>
    </source>
</evidence>
<keyword evidence="1" id="KW-1133">Transmembrane helix</keyword>
<feature type="transmembrane region" description="Helical" evidence="1">
    <location>
        <begin position="94"/>
        <end position="115"/>
    </location>
</feature>